<evidence type="ECO:0000313" key="2">
    <source>
        <dbReference type="EMBL" id="MBS3847606.1"/>
    </source>
</evidence>
<keyword evidence="3" id="KW-1185">Reference proteome</keyword>
<reference evidence="2" key="1">
    <citation type="submission" date="2021-04" db="EMBL/GenBank/DDBJ databases">
        <title>Devosia litorisediminis sp. nov., isolated from a sand dune.</title>
        <authorList>
            <person name="Park S."/>
            <person name="Yoon J.-H."/>
        </authorList>
    </citation>
    <scope>NUCLEOTIDE SEQUENCE</scope>
    <source>
        <strain evidence="2">BSSL-BM10</strain>
    </source>
</reference>
<dbReference type="RefSeq" id="WP_212657216.1">
    <property type="nucleotide sequence ID" value="NZ_JAGXTP010000001.1"/>
</dbReference>
<dbReference type="Proteomes" id="UP000678281">
    <property type="component" value="Unassembled WGS sequence"/>
</dbReference>
<gene>
    <name evidence="2" type="ORF">KD146_02735</name>
</gene>
<dbReference type="PANTHER" id="PTHR43279">
    <property type="entry name" value="CATECHOL-2,3-DIOXYGENASE"/>
    <property type="match status" value="1"/>
</dbReference>
<feature type="domain" description="VOC" evidence="1">
    <location>
        <begin position="20"/>
        <end position="133"/>
    </location>
</feature>
<dbReference type="InterPro" id="IPR004360">
    <property type="entry name" value="Glyas_Fos-R_dOase_dom"/>
</dbReference>
<sequence length="298" mass="32141">MQTAALDLARQTQGAPELFSYGAIELQVTNLDRATTFWTDNLGLVVRDQHDGVALGTQQQTLVVLRAGAQIPAQGGHTGLYHVAIGVPDQGEFSRLLTRLLYRRVRISLVDHLMSKAIYLQDPDGIGIEIAFETPERFGRFGTSTNKFELFDAYGNPHSAREPLHAGHELSLRKGDIDRPIADDATIAHLHFTVADLQAAIEFYAGLGFAPNLHLPQMGLADLGAGGSYTHRIALNTWQGTDIPPAPTNSARLTGYTLRAVEPRLVAQAATLSGADILPDGIQMIDPSGTSFTIVTAP</sequence>
<dbReference type="EMBL" id="JAGXTP010000001">
    <property type="protein sequence ID" value="MBS3847606.1"/>
    <property type="molecule type" value="Genomic_DNA"/>
</dbReference>
<dbReference type="InterPro" id="IPR037523">
    <property type="entry name" value="VOC_core"/>
</dbReference>
<dbReference type="PANTHER" id="PTHR43279:SF1">
    <property type="entry name" value="CATECHOL-2,3-DIOXYGENASE"/>
    <property type="match status" value="1"/>
</dbReference>
<protein>
    <submittedName>
        <fullName evidence="2">VOC family protein</fullName>
    </submittedName>
</protein>
<comment type="caution">
    <text evidence="2">The sequence shown here is derived from an EMBL/GenBank/DDBJ whole genome shotgun (WGS) entry which is preliminary data.</text>
</comment>
<evidence type="ECO:0000313" key="3">
    <source>
        <dbReference type="Proteomes" id="UP000678281"/>
    </source>
</evidence>
<name>A0A942EDD5_9HYPH</name>
<dbReference type="Pfam" id="PF00903">
    <property type="entry name" value="Glyoxalase"/>
    <property type="match status" value="1"/>
</dbReference>
<dbReference type="InterPro" id="IPR029068">
    <property type="entry name" value="Glyas_Bleomycin-R_OHBP_Dase"/>
</dbReference>
<dbReference type="AlphaFoldDB" id="A0A942EDD5"/>
<dbReference type="Gene3D" id="3.10.180.10">
    <property type="entry name" value="2,3-Dihydroxybiphenyl 1,2-Dioxygenase, domain 1"/>
    <property type="match status" value="2"/>
</dbReference>
<accession>A0A942EDD5</accession>
<proteinExistence type="predicted"/>
<dbReference type="PROSITE" id="PS51819">
    <property type="entry name" value="VOC"/>
    <property type="match status" value="1"/>
</dbReference>
<evidence type="ECO:0000259" key="1">
    <source>
        <dbReference type="PROSITE" id="PS51819"/>
    </source>
</evidence>
<dbReference type="SUPFAM" id="SSF54593">
    <property type="entry name" value="Glyoxalase/Bleomycin resistance protein/Dihydroxybiphenyl dioxygenase"/>
    <property type="match status" value="2"/>
</dbReference>
<organism evidence="2 3">
    <name type="scientific">Devosia litorisediminis</name>
    <dbReference type="NCBI Taxonomy" id="2829817"/>
    <lineage>
        <taxon>Bacteria</taxon>
        <taxon>Pseudomonadati</taxon>
        <taxon>Pseudomonadota</taxon>
        <taxon>Alphaproteobacteria</taxon>
        <taxon>Hyphomicrobiales</taxon>
        <taxon>Devosiaceae</taxon>
        <taxon>Devosia</taxon>
    </lineage>
</organism>